<accession>A0AA40AZ17</accession>
<evidence type="ECO:0000256" key="1">
    <source>
        <dbReference type="SAM" id="Phobius"/>
    </source>
</evidence>
<keyword evidence="1" id="KW-1133">Transmembrane helix</keyword>
<sequence length="143" mass="16591">MHANMGLDPAARHHPSAANEVADYREHRARQRRPAFYNSVLYEISFKIQNPDLITFRDTVAAILAVYYGYRGFLAVCAVHKLLLRDPMHKVCFGKSALGCLWKLMWMLMYILGGWIGHVIPWVLLAVLVVFFGEEVIRYLRRR</sequence>
<dbReference type="Proteomes" id="UP001172102">
    <property type="component" value="Unassembled WGS sequence"/>
</dbReference>
<protein>
    <submittedName>
        <fullName evidence="2">Uncharacterized protein</fullName>
    </submittedName>
</protein>
<comment type="caution">
    <text evidence="2">The sequence shown here is derived from an EMBL/GenBank/DDBJ whole genome shotgun (WGS) entry which is preliminary data.</text>
</comment>
<keyword evidence="1" id="KW-0812">Transmembrane</keyword>
<keyword evidence="3" id="KW-1185">Reference proteome</keyword>
<feature type="transmembrane region" description="Helical" evidence="1">
    <location>
        <begin position="122"/>
        <end position="140"/>
    </location>
</feature>
<name>A0AA40AZ17_9PEZI</name>
<organism evidence="2 3">
    <name type="scientific">Lasiosphaeris hirsuta</name>
    <dbReference type="NCBI Taxonomy" id="260670"/>
    <lineage>
        <taxon>Eukaryota</taxon>
        <taxon>Fungi</taxon>
        <taxon>Dikarya</taxon>
        <taxon>Ascomycota</taxon>
        <taxon>Pezizomycotina</taxon>
        <taxon>Sordariomycetes</taxon>
        <taxon>Sordariomycetidae</taxon>
        <taxon>Sordariales</taxon>
        <taxon>Lasiosphaeriaceae</taxon>
        <taxon>Lasiosphaeris</taxon>
    </lineage>
</organism>
<dbReference type="AlphaFoldDB" id="A0AA40AZ17"/>
<keyword evidence="1" id="KW-0472">Membrane</keyword>
<evidence type="ECO:0000313" key="2">
    <source>
        <dbReference type="EMBL" id="KAK0724607.1"/>
    </source>
</evidence>
<gene>
    <name evidence="2" type="ORF">B0H67DRAFT_109190</name>
</gene>
<evidence type="ECO:0000313" key="3">
    <source>
        <dbReference type="Proteomes" id="UP001172102"/>
    </source>
</evidence>
<proteinExistence type="predicted"/>
<reference evidence="2" key="1">
    <citation type="submission" date="2023-06" db="EMBL/GenBank/DDBJ databases">
        <title>Genome-scale phylogeny and comparative genomics of the fungal order Sordariales.</title>
        <authorList>
            <consortium name="Lawrence Berkeley National Laboratory"/>
            <person name="Hensen N."/>
            <person name="Bonometti L."/>
            <person name="Westerberg I."/>
            <person name="Brannstrom I.O."/>
            <person name="Guillou S."/>
            <person name="Cros-Aarteil S."/>
            <person name="Calhoun S."/>
            <person name="Haridas S."/>
            <person name="Kuo A."/>
            <person name="Mondo S."/>
            <person name="Pangilinan J."/>
            <person name="Riley R."/>
            <person name="Labutti K."/>
            <person name="Andreopoulos B."/>
            <person name="Lipzen A."/>
            <person name="Chen C."/>
            <person name="Yanf M."/>
            <person name="Daum C."/>
            <person name="Ng V."/>
            <person name="Clum A."/>
            <person name="Steindorff A."/>
            <person name="Ohm R."/>
            <person name="Martin F."/>
            <person name="Silar P."/>
            <person name="Natvig D."/>
            <person name="Lalanne C."/>
            <person name="Gautier V."/>
            <person name="Ament-Velasquez S.L."/>
            <person name="Kruys A."/>
            <person name="Hutchinson M.I."/>
            <person name="Powell A.J."/>
            <person name="Barry K."/>
            <person name="Miller A.N."/>
            <person name="Grigoriev I.V."/>
            <person name="Debuchy R."/>
            <person name="Gladieux P."/>
            <person name="Thoren M.H."/>
            <person name="Johannesson H."/>
        </authorList>
    </citation>
    <scope>NUCLEOTIDE SEQUENCE</scope>
    <source>
        <strain evidence="2">SMH4607-1</strain>
    </source>
</reference>
<dbReference type="EMBL" id="JAUKUA010000002">
    <property type="protein sequence ID" value="KAK0724607.1"/>
    <property type="molecule type" value="Genomic_DNA"/>
</dbReference>